<sequence length="73" mass="8635">MSLGWIIALYVVVGIGALIHLILTDKYGFMMLEFPPLCILVILFYPIFWTLDFIVWVKNWREDLNRLYVNKGE</sequence>
<gene>
    <name evidence="3" type="ORF">COE48_05155</name>
    <name evidence="2" type="ORF">CON01_00700</name>
</gene>
<dbReference type="RefSeq" id="WP_097877032.1">
    <property type="nucleotide sequence ID" value="NZ_JAUORE010000003.1"/>
</dbReference>
<reference evidence="4 5" key="1">
    <citation type="submission" date="2017-09" db="EMBL/GenBank/DDBJ databases">
        <title>Large-scale bioinformatics analysis of Bacillus genomes uncovers conserved roles of natural products in bacterial physiology.</title>
        <authorList>
            <consortium name="Agbiome Team Llc"/>
            <person name="Bleich R.M."/>
            <person name="Grubbs K.J."/>
            <person name="Santa Maria K.C."/>
            <person name="Allen S.E."/>
            <person name="Farag S."/>
            <person name="Shank E.A."/>
            <person name="Bowers A."/>
        </authorList>
    </citation>
    <scope>NUCLEOTIDE SEQUENCE [LARGE SCALE GENOMIC DNA]</scope>
    <source>
        <strain evidence="3 5">AFS030179</strain>
        <strain evidence="2 4">AFS094940</strain>
    </source>
</reference>
<dbReference type="Proteomes" id="UP000223445">
    <property type="component" value="Unassembled WGS sequence"/>
</dbReference>
<name>A0A9X6U4T3_BACTU</name>
<evidence type="ECO:0000313" key="3">
    <source>
        <dbReference type="EMBL" id="PGZ04973.1"/>
    </source>
</evidence>
<feature type="transmembrane region" description="Helical" evidence="1">
    <location>
        <begin position="36"/>
        <end position="57"/>
    </location>
</feature>
<dbReference type="Proteomes" id="UP000220127">
    <property type="component" value="Unassembled WGS sequence"/>
</dbReference>
<proteinExistence type="predicted"/>
<feature type="transmembrane region" description="Helical" evidence="1">
    <location>
        <begin position="6"/>
        <end position="24"/>
    </location>
</feature>
<dbReference type="AlphaFoldDB" id="A0A9X6U4T3"/>
<comment type="caution">
    <text evidence="2">The sequence shown here is derived from an EMBL/GenBank/DDBJ whole genome shotgun (WGS) entry which is preliminary data.</text>
</comment>
<keyword evidence="1" id="KW-1133">Transmembrane helix</keyword>
<evidence type="ECO:0000313" key="4">
    <source>
        <dbReference type="Proteomes" id="UP000220127"/>
    </source>
</evidence>
<evidence type="ECO:0000256" key="1">
    <source>
        <dbReference type="SAM" id="Phobius"/>
    </source>
</evidence>
<protein>
    <submittedName>
        <fullName evidence="2">Uncharacterized protein</fullName>
    </submittedName>
</protein>
<evidence type="ECO:0000313" key="5">
    <source>
        <dbReference type="Proteomes" id="UP000223445"/>
    </source>
</evidence>
<organism evidence="2 4">
    <name type="scientific">Bacillus thuringiensis</name>
    <dbReference type="NCBI Taxonomy" id="1428"/>
    <lineage>
        <taxon>Bacteria</taxon>
        <taxon>Bacillati</taxon>
        <taxon>Bacillota</taxon>
        <taxon>Bacilli</taxon>
        <taxon>Bacillales</taxon>
        <taxon>Bacillaceae</taxon>
        <taxon>Bacillus</taxon>
        <taxon>Bacillus cereus group</taxon>
    </lineage>
</organism>
<keyword evidence="1" id="KW-0472">Membrane</keyword>
<accession>A0A9X6U4T3</accession>
<dbReference type="EMBL" id="NUPM01000005">
    <property type="protein sequence ID" value="PGZ04973.1"/>
    <property type="molecule type" value="Genomic_DNA"/>
</dbReference>
<dbReference type="EMBL" id="NVMD01000002">
    <property type="protein sequence ID" value="PED16402.1"/>
    <property type="molecule type" value="Genomic_DNA"/>
</dbReference>
<evidence type="ECO:0000313" key="2">
    <source>
        <dbReference type="EMBL" id="PED16402.1"/>
    </source>
</evidence>
<keyword evidence="1" id="KW-0812">Transmembrane</keyword>